<dbReference type="Proteomes" id="UP000488299">
    <property type="component" value="Unassembled WGS sequence"/>
</dbReference>
<keyword evidence="2" id="KW-1185">Reference proteome</keyword>
<dbReference type="AlphaFoldDB" id="A0A7J5U6F1"/>
<sequence length="273" mass="30128">MHFTPTCLLIALVLTIGGWGCTQTQKEASVPVMQPPVQAQTIEKGPVEYVSKDQLNYYTLYDGTSCVGPYFLAGQPLAIPLKGQDMTDSLRVRFKNGQREYVVTPRYFVRETGDVVVTVDSVMRAGNYTVSLVRAGKPVSDCYAISVLAYSGQPYFNMLNCFSAKCQPNDEYVLQKGELYTLGVPYTVSGNGQAGYLAPYAGAEQAEVLCISTADSADVYRIRVTLPKSVESVPRFTLPDDLKPGSYWLKLAVGYADGKNRQSELFQYRVVVR</sequence>
<name>A0A7J5U6F1_9BACT</name>
<dbReference type="RefSeq" id="WP_152122276.1">
    <property type="nucleotide sequence ID" value="NZ_WELI01000001.1"/>
</dbReference>
<accession>A0A7J5U6F1</accession>
<proteinExistence type="predicted"/>
<dbReference type="EMBL" id="WELI01000001">
    <property type="protein sequence ID" value="KAB7732730.1"/>
    <property type="molecule type" value="Genomic_DNA"/>
</dbReference>
<comment type="caution">
    <text evidence="1">The sequence shown here is derived from an EMBL/GenBank/DDBJ whole genome shotgun (WGS) entry which is preliminary data.</text>
</comment>
<organism evidence="1 2">
    <name type="scientific">Rudanella paleaurantiibacter</name>
    <dbReference type="NCBI Taxonomy" id="2614655"/>
    <lineage>
        <taxon>Bacteria</taxon>
        <taxon>Pseudomonadati</taxon>
        <taxon>Bacteroidota</taxon>
        <taxon>Cytophagia</taxon>
        <taxon>Cytophagales</taxon>
        <taxon>Cytophagaceae</taxon>
        <taxon>Rudanella</taxon>
    </lineage>
</organism>
<reference evidence="1 2" key="1">
    <citation type="submission" date="2019-10" db="EMBL/GenBank/DDBJ databases">
        <title>Rudanella paleaurantiibacter sp. nov., isolated from sludge.</title>
        <authorList>
            <person name="Xu S.Q."/>
        </authorList>
    </citation>
    <scope>NUCLEOTIDE SEQUENCE [LARGE SCALE GENOMIC DNA]</scope>
    <source>
        <strain evidence="1 2">HX-22-17</strain>
    </source>
</reference>
<protein>
    <submittedName>
        <fullName evidence="1">Uncharacterized protein</fullName>
    </submittedName>
</protein>
<evidence type="ECO:0000313" key="2">
    <source>
        <dbReference type="Proteomes" id="UP000488299"/>
    </source>
</evidence>
<evidence type="ECO:0000313" key="1">
    <source>
        <dbReference type="EMBL" id="KAB7732730.1"/>
    </source>
</evidence>
<gene>
    <name evidence="1" type="ORF">F5984_01915</name>
</gene>